<name>A0A0D2GBM2_9BACT</name>
<dbReference type="Proteomes" id="UP000032233">
    <property type="component" value="Unassembled WGS sequence"/>
</dbReference>
<dbReference type="AlphaFoldDB" id="A0A0D2GBM2"/>
<reference evidence="1 2" key="1">
    <citation type="submission" date="2013-11" db="EMBL/GenBank/DDBJ databases">
        <title>Metagenomic analysis of a methanogenic consortium involved in long chain n-alkane degradation.</title>
        <authorList>
            <person name="Davidova I.A."/>
            <person name="Callaghan A.V."/>
            <person name="Wawrik B."/>
            <person name="Pruitt S."/>
            <person name="Marks C."/>
            <person name="Duncan K.E."/>
            <person name="Suflita J.M."/>
        </authorList>
    </citation>
    <scope>NUCLEOTIDE SEQUENCE [LARGE SCALE GENOMIC DNA]</scope>
    <source>
        <strain evidence="1 2">SPR</strain>
    </source>
</reference>
<accession>A0A0D2GBM2</accession>
<sequence length="30" mass="3230">MNSPVIALKIGLKGKADEVYAKEPIEKMVG</sequence>
<comment type="caution">
    <text evidence="1">The sequence shown here is derived from an EMBL/GenBank/DDBJ whole genome shotgun (WGS) entry which is preliminary data.</text>
</comment>
<protein>
    <submittedName>
        <fullName evidence="1">Uncharacterized protein</fullName>
    </submittedName>
</protein>
<organism evidence="1 2">
    <name type="scientific">Dethiosulfatarculus sandiegensis</name>
    <dbReference type="NCBI Taxonomy" id="1429043"/>
    <lineage>
        <taxon>Bacteria</taxon>
        <taxon>Pseudomonadati</taxon>
        <taxon>Thermodesulfobacteriota</taxon>
        <taxon>Desulfarculia</taxon>
        <taxon>Desulfarculales</taxon>
        <taxon>Desulfarculaceae</taxon>
        <taxon>Dethiosulfatarculus</taxon>
    </lineage>
</organism>
<dbReference type="EMBL" id="AZAC01000034">
    <property type="protein sequence ID" value="KIX12292.1"/>
    <property type="molecule type" value="Genomic_DNA"/>
</dbReference>
<dbReference type="InParanoid" id="A0A0D2GBM2"/>
<evidence type="ECO:0000313" key="1">
    <source>
        <dbReference type="EMBL" id="KIX12292.1"/>
    </source>
</evidence>
<keyword evidence="2" id="KW-1185">Reference proteome</keyword>
<proteinExistence type="predicted"/>
<evidence type="ECO:0000313" key="2">
    <source>
        <dbReference type="Proteomes" id="UP000032233"/>
    </source>
</evidence>
<gene>
    <name evidence="1" type="ORF">X474_20145</name>
</gene>